<evidence type="ECO:0000313" key="1">
    <source>
        <dbReference type="EMBL" id="MBC5662346.1"/>
    </source>
</evidence>
<dbReference type="InterPro" id="IPR014229">
    <property type="entry name" value="Spore_YtfJ"/>
</dbReference>
<name>A0A8I0AL69_9FIRM</name>
<organism evidence="1 2">
    <name type="scientific">Coprococcus hominis</name>
    <name type="common">ex Liu et al. 2022</name>
    <dbReference type="NCBI Taxonomy" id="2763039"/>
    <lineage>
        <taxon>Bacteria</taxon>
        <taxon>Bacillati</taxon>
        <taxon>Bacillota</taxon>
        <taxon>Clostridia</taxon>
        <taxon>Lachnospirales</taxon>
        <taxon>Lachnospiraceae</taxon>
        <taxon>Coprococcus</taxon>
    </lineage>
</organism>
<comment type="caution">
    <text evidence="1">The sequence shown here is derived from an EMBL/GenBank/DDBJ whole genome shotgun (WGS) entry which is preliminary data.</text>
</comment>
<dbReference type="Pfam" id="PF09579">
    <property type="entry name" value="Spore_YtfJ"/>
    <property type="match status" value="1"/>
</dbReference>
<accession>A0A8I0AL69</accession>
<keyword evidence="2" id="KW-1185">Reference proteome</keyword>
<dbReference type="PIRSF" id="PIRSF021377">
    <property type="entry name" value="YtfJ"/>
    <property type="match status" value="1"/>
</dbReference>
<dbReference type="RefSeq" id="WP_021943960.1">
    <property type="nucleotide sequence ID" value="NZ_JACOOX010000003.1"/>
</dbReference>
<gene>
    <name evidence="1" type="ORF">H8S09_05470</name>
</gene>
<dbReference type="PANTHER" id="PTHR39162">
    <property type="entry name" value="GLL3345 PROTEIN"/>
    <property type="match status" value="1"/>
</dbReference>
<dbReference type="EMBL" id="JACOOX010000003">
    <property type="protein sequence ID" value="MBC5662346.1"/>
    <property type="molecule type" value="Genomic_DNA"/>
</dbReference>
<dbReference type="Proteomes" id="UP000615234">
    <property type="component" value="Unassembled WGS sequence"/>
</dbReference>
<evidence type="ECO:0000313" key="2">
    <source>
        <dbReference type="Proteomes" id="UP000615234"/>
    </source>
</evidence>
<dbReference type="PANTHER" id="PTHR39162:SF1">
    <property type="entry name" value="SPORULATION PROTEIN YTFJ"/>
    <property type="match status" value="1"/>
</dbReference>
<sequence>MANTNIDGTISTLFHGMDGFVSSKSVVGDPIKVGDTIIIPLLDVNFGMAAGAFNKQTGNNAAGGIGAKLSPAAVLVISNGKTRLVNIKNQDAISKIIDMAPEIVDRITSFFKKEKTEEEEQIEQAVEEASKPAEE</sequence>
<reference evidence="1 2" key="1">
    <citation type="submission" date="2020-08" db="EMBL/GenBank/DDBJ databases">
        <title>Genome public.</title>
        <authorList>
            <person name="Liu C."/>
            <person name="Sun Q."/>
        </authorList>
    </citation>
    <scope>NUCLEOTIDE SEQUENCE [LARGE SCALE GENOMIC DNA]</scope>
    <source>
        <strain evidence="1 2">NSJ-10</strain>
    </source>
</reference>
<protein>
    <submittedName>
        <fullName evidence="1">Sporulation protein</fullName>
    </submittedName>
</protein>
<proteinExistence type="predicted"/>
<dbReference type="AlphaFoldDB" id="A0A8I0AL69"/>